<dbReference type="InterPro" id="IPR001753">
    <property type="entry name" value="Enoyl-CoA_hydra/iso"/>
</dbReference>
<protein>
    <submittedName>
        <fullName evidence="4">Mevalonyl-coenzyme A hydratase sidH</fullName>
    </submittedName>
</protein>
<reference evidence="4 5" key="1">
    <citation type="submission" date="2012-08" db="EMBL/GenBank/DDBJ databases">
        <authorList>
            <person name="Gan P.H.P."/>
            <person name="Ikeda K."/>
            <person name="Irieda H."/>
            <person name="Narusaka M."/>
            <person name="O'Connell R.J."/>
            <person name="Narusaka Y."/>
            <person name="Takano Y."/>
            <person name="Kubo Y."/>
            <person name="Shirasu K."/>
        </authorList>
    </citation>
    <scope>NUCLEOTIDE SEQUENCE [LARGE SCALE GENOMIC DNA]</scope>
    <source>
        <strain evidence="4 5">Nara gc5</strain>
    </source>
</reference>
<accession>A0A7J6IH72</accession>
<evidence type="ECO:0000256" key="3">
    <source>
        <dbReference type="SAM" id="MobiDB-lite"/>
    </source>
</evidence>
<dbReference type="InterPro" id="IPR018376">
    <property type="entry name" value="Enoyl-CoA_hyd/isom_CS"/>
</dbReference>
<dbReference type="InterPro" id="IPR029045">
    <property type="entry name" value="ClpP/crotonase-like_dom_sf"/>
</dbReference>
<keyword evidence="5" id="KW-1185">Reference proteome</keyword>
<evidence type="ECO:0000313" key="5">
    <source>
        <dbReference type="Proteomes" id="UP000011096"/>
    </source>
</evidence>
<dbReference type="GO" id="GO:0005739">
    <property type="term" value="C:mitochondrion"/>
    <property type="evidence" value="ECO:0007669"/>
    <property type="project" value="TreeGrafter"/>
</dbReference>
<dbReference type="CDD" id="cd06558">
    <property type="entry name" value="crotonase-like"/>
    <property type="match status" value="1"/>
</dbReference>
<dbReference type="Gene3D" id="3.90.226.10">
    <property type="entry name" value="2-enoyl-CoA Hydratase, Chain A, domain 1"/>
    <property type="match status" value="1"/>
</dbReference>
<proteinExistence type="inferred from homology"/>
<comment type="caution">
    <text evidence="4">The sequence shown here is derived from an EMBL/GenBank/DDBJ whole genome shotgun (WGS) entry which is preliminary data.</text>
</comment>
<name>A0A7J6IH72_COLFN</name>
<dbReference type="PROSITE" id="PS00166">
    <property type="entry name" value="ENOYL_COA_HYDRATASE"/>
    <property type="match status" value="1"/>
</dbReference>
<comment type="similarity">
    <text evidence="1 2">Belongs to the enoyl-CoA hydratase/isomerase family.</text>
</comment>
<dbReference type="GO" id="GO:0003824">
    <property type="term" value="F:catalytic activity"/>
    <property type="evidence" value="ECO:0007669"/>
    <property type="project" value="InterPro"/>
</dbReference>
<dbReference type="PANTHER" id="PTHR11941">
    <property type="entry name" value="ENOYL-COA HYDRATASE-RELATED"/>
    <property type="match status" value="1"/>
</dbReference>
<dbReference type="EMBL" id="ANPB02000010">
    <property type="protein sequence ID" value="KAF4475341.1"/>
    <property type="molecule type" value="Genomic_DNA"/>
</dbReference>
<feature type="compositionally biased region" description="Low complexity" evidence="3">
    <location>
        <begin position="84"/>
        <end position="117"/>
    </location>
</feature>
<feature type="region of interest" description="Disordered" evidence="3">
    <location>
        <begin position="81"/>
        <end position="135"/>
    </location>
</feature>
<dbReference type="GeneID" id="43604782"/>
<evidence type="ECO:0000256" key="1">
    <source>
        <dbReference type="ARBA" id="ARBA00005254"/>
    </source>
</evidence>
<gene>
    <name evidence="4" type="primary">sidH-0</name>
    <name evidence="4" type="ORF">CGGC5_v016442</name>
</gene>
<organism evidence="4 5">
    <name type="scientific">Colletotrichum fructicola (strain Nara gc5)</name>
    <name type="common">Anthracnose fungus</name>
    <name type="synonym">Colletotrichum gloeosporioides (strain Nara gc5)</name>
    <dbReference type="NCBI Taxonomy" id="1213859"/>
    <lineage>
        <taxon>Eukaryota</taxon>
        <taxon>Fungi</taxon>
        <taxon>Dikarya</taxon>
        <taxon>Ascomycota</taxon>
        <taxon>Pezizomycotina</taxon>
        <taxon>Sordariomycetes</taxon>
        <taxon>Hypocreomycetidae</taxon>
        <taxon>Glomerellales</taxon>
        <taxon>Glomerellaceae</taxon>
        <taxon>Colletotrichum</taxon>
        <taxon>Colletotrichum gloeosporioides species complex</taxon>
    </lineage>
</organism>
<evidence type="ECO:0000313" key="4">
    <source>
        <dbReference type="EMBL" id="KAF4475341.1"/>
    </source>
</evidence>
<dbReference type="SUPFAM" id="SSF52096">
    <property type="entry name" value="ClpP/crotonase"/>
    <property type="match status" value="1"/>
</dbReference>
<sequence>MASLKSPPPPVPDTDITFPRPHILQITLNRPRHLNSIPSPQHYALSKLYEWYDAEPSLRCAVLTGTGRAFCAGADLKEWNVRNTSGKSPTPSSVSTGSGGALAATATASPAPVVTSSHPDAKPGEKWPSSAGFGGLSNRGGKKPVIAAVNGLCLGGGMEMIINADLVYASNKAKFGLPEVTIGVVAIAGALPRLIKTVGRQRATEMALIGRSDYTPEQMLSWGLVNQVVEPDRLLDTALAAAEAIANNSPDSVIVSREGLKSGWEAMGPEDATGLVDRTIYRKMEAAENMTEGVKSFVEKRKPVWVDSKL</sequence>
<reference evidence="4 5" key="2">
    <citation type="submission" date="2020-04" db="EMBL/GenBank/DDBJ databases">
        <title>Genome sequencing and assembly of multiple isolates from the Colletotrichum gloeosporioides species complex.</title>
        <authorList>
            <person name="Gan P."/>
            <person name="Shirasu K."/>
        </authorList>
    </citation>
    <scope>NUCLEOTIDE SEQUENCE [LARGE SCALE GENOMIC DNA]</scope>
    <source>
        <strain evidence="4 5">Nara gc5</strain>
    </source>
</reference>
<dbReference type="GO" id="GO:0006635">
    <property type="term" value="P:fatty acid beta-oxidation"/>
    <property type="evidence" value="ECO:0007669"/>
    <property type="project" value="TreeGrafter"/>
</dbReference>
<evidence type="ECO:0000256" key="2">
    <source>
        <dbReference type="RuleBase" id="RU003707"/>
    </source>
</evidence>
<dbReference type="OrthoDB" id="2139957at2759"/>
<dbReference type="InParanoid" id="A0A7J6IH72"/>
<dbReference type="PANTHER" id="PTHR11941:SF158">
    <property type="entry name" value="ENOYL-COA HYDRATASE (AFU_ORTHOLOGUE AFUA_2G10650)"/>
    <property type="match status" value="1"/>
</dbReference>
<dbReference type="Pfam" id="PF00378">
    <property type="entry name" value="ECH_1"/>
    <property type="match status" value="2"/>
</dbReference>
<dbReference type="Proteomes" id="UP000011096">
    <property type="component" value="Unassembled WGS sequence"/>
</dbReference>
<dbReference type="RefSeq" id="XP_031893599.1">
    <property type="nucleotide sequence ID" value="XM_032020570.1"/>
</dbReference>
<dbReference type="AlphaFoldDB" id="A0A7J6IH72"/>